<dbReference type="EMBL" id="UIDD01000004">
    <property type="protein sequence ID" value="SUQ61837.1"/>
    <property type="molecule type" value="Genomic_DNA"/>
</dbReference>
<keyword evidence="3" id="KW-1185">Reference proteome</keyword>
<gene>
    <name evidence="2" type="ORF">CCOS864_01262</name>
</gene>
<sequence length="125" mass="15146">MYRRLLLIVVLGLLTTACVPYGGNGYYRTEIYTADRYGYPGYYRPSYPYSRGYYVAPQPRYYVAPPPRYYAPPPHYYRPAPHGYYRETPHNYYKPYPGRGHDRYRQGSSRHDRNRDGWPDRNWRR</sequence>
<proteinExistence type="predicted"/>
<evidence type="ECO:0000313" key="3">
    <source>
        <dbReference type="Proteomes" id="UP000255177"/>
    </source>
</evidence>
<dbReference type="PROSITE" id="PS51257">
    <property type="entry name" value="PROKAR_LIPOPROTEIN"/>
    <property type="match status" value="1"/>
</dbReference>
<feature type="compositionally biased region" description="Basic and acidic residues" evidence="1">
    <location>
        <begin position="99"/>
        <end position="125"/>
    </location>
</feature>
<evidence type="ECO:0008006" key="4">
    <source>
        <dbReference type="Google" id="ProtNLM"/>
    </source>
</evidence>
<evidence type="ECO:0000313" key="2">
    <source>
        <dbReference type="EMBL" id="SUQ61837.1"/>
    </source>
</evidence>
<evidence type="ECO:0000256" key="1">
    <source>
        <dbReference type="SAM" id="MobiDB-lite"/>
    </source>
</evidence>
<dbReference type="RefSeq" id="WP_115085549.1">
    <property type="nucleotide sequence ID" value="NZ_CBCSFG010000006.1"/>
</dbReference>
<organism evidence="2 3">
    <name type="scientific">Pseudomonas wadenswilerensis</name>
    <dbReference type="NCBI Taxonomy" id="1785161"/>
    <lineage>
        <taxon>Bacteria</taxon>
        <taxon>Pseudomonadati</taxon>
        <taxon>Pseudomonadota</taxon>
        <taxon>Gammaproteobacteria</taxon>
        <taxon>Pseudomonadales</taxon>
        <taxon>Pseudomonadaceae</taxon>
        <taxon>Pseudomonas</taxon>
    </lineage>
</organism>
<feature type="region of interest" description="Disordered" evidence="1">
    <location>
        <begin position="95"/>
        <end position="125"/>
    </location>
</feature>
<name>A0A380SV48_9PSED</name>
<protein>
    <recommendedName>
        <fullName evidence="4">Lipoprotein</fullName>
    </recommendedName>
</protein>
<accession>A0A380SV48</accession>
<reference evidence="3" key="1">
    <citation type="submission" date="2018-07" db="EMBL/GenBank/DDBJ databases">
        <authorList>
            <person name="Blom J."/>
        </authorList>
    </citation>
    <scope>NUCLEOTIDE SEQUENCE [LARGE SCALE GENOMIC DNA]</scope>
    <source>
        <strain evidence="3">CCOS 864</strain>
    </source>
</reference>
<dbReference type="AlphaFoldDB" id="A0A380SV48"/>
<dbReference type="Proteomes" id="UP000255177">
    <property type="component" value="Unassembled WGS sequence"/>
</dbReference>